<evidence type="ECO:0000313" key="9">
    <source>
        <dbReference type="Proteomes" id="UP000823964"/>
    </source>
</evidence>
<protein>
    <submittedName>
        <fullName evidence="8">Sulfatase-like hydrolase/transferase</fullName>
    </submittedName>
</protein>
<dbReference type="InterPro" id="IPR017850">
    <property type="entry name" value="Alkaline_phosphatase_core_sf"/>
</dbReference>
<evidence type="ECO:0000256" key="6">
    <source>
        <dbReference type="SAM" id="SignalP"/>
    </source>
</evidence>
<dbReference type="PANTHER" id="PTHR42693:SF33">
    <property type="entry name" value="ARYLSULFATASE"/>
    <property type="match status" value="1"/>
</dbReference>
<dbReference type="SUPFAM" id="SSF53649">
    <property type="entry name" value="Alkaline phosphatase-like"/>
    <property type="match status" value="1"/>
</dbReference>
<keyword evidence="2" id="KW-0479">Metal-binding</keyword>
<feature type="signal peptide" evidence="6">
    <location>
        <begin position="1"/>
        <end position="22"/>
    </location>
</feature>
<dbReference type="InterPro" id="IPR024607">
    <property type="entry name" value="Sulfatase_CS"/>
</dbReference>
<name>A0A9D1VBB4_9BACT</name>
<evidence type="ECO:0000256" key="3">
    <source>
        <dbReference type="ARBA" id="ARBA00022801"/>
    </source>
</evidence>
<dbReference type="Proteomes" id="UP000823964">
    <property type="component" value="Unassembled WGS sequence"/>
</dbReference>
<dbReference type="Pfam" id="PF00884">
    <property type="entry name" value="Sulfatase"/>
    <property type="match status" value="1"/>
</dbReference>
<proteinExistence type="inferred from homology"/>
<feature type="compositionally biased region" description="Basic and acidic residues" evidence="5">
    <location>
        <begin position="467"/>
        <end position="477"/>
    </location>
</feature>
<dbReference type="PROSITE" id="PS00523">
    <property type="entry name" value="SULFATASE_1"/>
    <property type="match status" value="1"/>
</dbReference>
<accession>A0A9D1VBB4</accession>
<dbReference type="InterPro" id="IPR000917">
    <property type="entry name" value="Sulfatase_N"/>
</dbReference>
<evidence type="ECO:0000256" key="2">
    <source>
        <dbReference type="ARBA" id="ARBA00022723"/>
    </source>
</evidence>
<feature type="domain" description="Sulfatase N-terminal" evidence="7">
    <location>
        <begin position="27"/>
        <end position="359"/>
    </location>
</feature>
<reference evidence="8" key="1">
    <citation type="journal article" date="2021" name="PeerJ">
        <title>Extensive microbial diversity within the chicken gut microbiome revealed by metagenomics and culture.</title>
        <authorList>
            <person name="Gilroy R."/>
            <person name="Ravi A."/>
            <person name="Getino M."/>
            <person name="Pursley I."/>
            <person name="Horton D.L."/>
            <person name="Alikhan N.F."/>
            <person name="Baker D."/>
            <person name="Gharbi K."/>
            <person name="Hall N."/>
            <person name="Watson M."/>
            <person name="Adriaenssens E.M."/>
            <person name="Foster-Nyarko E."/>
            <person name="Jarju S."/>
            <person name="Secka A."/>
            <person name="Antonio M."/>
            <person name="Oren A."/>
            <person name="Chaudhuri R.R."/>
            <person name="La Ragione R."/>
            <person name="Hildebrand F."/>
            <person name="Pallen M.J."/>
        </authorList>
    </citation>
    <scope>NUCLEOTIDE SEQUENCE</scope>
    <source>
        <strain evidence="8">14975</strain>
    </source>
</reference>
<dbReference type="GO" id="GO:0004065">
    <property type="term" value="F:arylsulfatase activity"/>
    <property type="evidence" value="ECO:0007669"/>
    <property type="project" value="TreeGrafter"/>
</dbReference>
<gene>
    <name evidence="8" type="ORF">H9862_03395</name>
</gene>
<comment type="caution">
    <text evidence="8">The sequence shown here is derived from an EMBL/GenBank/DDBJ whole genome shotgun (WGS) entry which is preliminary data.</text>
</comment>
<evidence type="ECO:0000256" key="5">
    <source>
        <dbReference type="SAM" id="MobiDB-lite"/>
    </source>
</evidence>
<dbReference type="Gene3D" id="3.30.1120.10">
    <property type="match status" value="1"/>
</dbReference>
<dbReference type="EMBL" id="DXFQ01000056">
    <property type="protein sequence ID" value="HIX19630.1"/>
    <property type="molecule type" value="Genomic_DNA"/>
</dbReference>
<reference evidence="8" key="2">
    <citation type="submission" date="2021-04" db="EMBL/GenBank/DDBJ databases">
        <authorList>
            <person name="Gilroy R."/>
        </authorList>
    </citation>
    <scope>NUCLEOTIDE SEQUENCE</scope>
    <source>
        <strain evidence="8">14975</strain>
    </source>
</reference>
<evidence type="ECO:0000313" key="8">
    <source>
        <dbReference type="EMBL" id="HIX19630.1"/>
    </source>
</evidence>
<sequence length="477" mass="53294">MNRFLSSLLVAGLCCLASSAHAAPTRPNAVVIMTDDLGYGDLGCTGSRQVVSPNIDRLAEQGVFFERAYAAAPMCGPSRMALMTGRQPKRYGITVNPNWKHPDLPESRYGLPVTEKLLPEYLNPLGYTCGVVGKWHLGHTKGQTPTERGFARWWGFLGGSRSYFPLAQEQGGLNPSRIVSSYDENPKVTYLTDDVTREAVRFIREQSPEGKPFFLFVSYNAPHWPMESLKEDREATRQHAEENGVPVPTGLRMHYCAMIHGVDRGVGRIMDALREQGLADDTLVFFMSDNGGAPESPCSNAPWRGHKRLHYEGGVRVPFLVSCVGTQQGKAWPKDLLVPGRRCGEIVSLMDILPTLLQLNDQPVPKTMDGRSMVPVLRGESAGDRSLQWCTDQTNAILVGDWKLLRAKGVEPRLYCLGDDPGEKENRAKSQQKRLRDLSRELDDYLESTPGPRYPDHESWGKKLLKEHKEAKTMPRY</sequence>
<dbReference type="InterPro" id="IPR050738">
    <property type="entry name" value="Sulfatase"/>
</dbReference>
<feature type="region of interest" description="Disordered" evidence="5">
    <location>
        <begin position="440"/>
        <end position="477"/>
    </location>
</feature>
<dbReference type="PANTHER" id="PTHR42693">
    <property type="entry name" value="ARYLSULFATASE FAMILY MEMBER"/>
    <property type="match status" value="1"/>
</dbReference>
<evidence type="ECO:0000256" key="1">
    <source>
        <dbReference type="ARBA" id="ARBA00008779"/>
    </source>
</evidence>
<keyword evidence="3 8" id="KW-0378">Hydrolase</keyword>
<keyword evidence="6" id="KW-0732">Signal</keyword>
<evidence type="ECO:0000259" key="7">
    <source>
        <dbReference type="Pfam" id="PF00884"/>
    </source>
</evidence>
<comment type="similarity">
    <text evidence="1">Belongs to the sulfatase family.</text>
</comment>
<evidence type="ECO:0000256" key="4">
    <source>
        <dbReference type="ARBA" id="ARBA00022837"/>
    </source>
</evidence>
<feature type="chain" id="PRO_5038625008" evidence="6">
    <location>
        <begin position="23"/>
        <end position="477"/>
    </location>
</feature>
<dbReference type="GO" id="GO:0046872">
    <property type="term" value="F:metal ion binding"/>
    <property type="evidence" value="ECO:0007669"/>
    <property type="project" value="UniProtKB-KW"/>
</dbReference>
<dbReference type="Gene3D" id="3.40.720.10">
    <property type="entry name" value="Alkaline Phosphatase, subunit A"/>
    <property type="match status" value="1"/>
</dbReference>
<keyword evidence="4" id="KW-0106">Calcium</keyword>
<organism evidence="8 9">
    <name type="scientific">Candidatus Akkermansia intestinigallinarum</name>
    <dbReference type="NCBI Taxonomy" id="2838431"/>
    <lineage>
        <taxon>Bacteria</taxon>
        <taxon>Pseudomonadati</taxon>
        <taxon>Verrucomicrobiota</taxon>
        <taxon>Verrucomicrobiia</taxon>
        <taxon>Verrucomicrobiales</taxon>
        <taxon>Akkermansiaceae</taxon>
        <taxon>Akkermansia</taxon>
    </lineage>
</organism>
<dbReference type="AlphaFoldDB" id="A0A9D1VBB4"/>